<dbReference type="SUPFAM" id="SSF53448">
    <property type="entry name" value="Nucleotide-diphospho-sugar transferases"/>
    <property type="match status" value="1"/>
</dbReference>
<evidence type="ECO:0000313" key="5">
    <source>
        <dbReference type="EMBL" id="SER73954.1"/>
    </source>
</evidence>
<evidence type="ECO:0000313" key="6">
    <source>
        <dbReference type="Proteomes" id="UP000182471"/>
    </source>
</evidence>
<dbReference type="RefSeq" id="WP_022748401.1">
    <property type="nucleotide sequence ID" value="NZ_FOGW01000009.1"/>
</dbReference>
<comment type="catalytic activity">
    <reaction evidence="4">
        <text>2-C-methyl-D-erythritol 4-phosphate + CTP + H(+) = 4-CDP-2-C-methyl-D-erythritol + diphosphate</text>
        <dbReference type="Rhea" id="RHEA:13429"/>
        <dbReference type="ChEBI" id="CHEBI:15378"/>
        <dbReference type="ChEBI" id="CHEBI:33019"/>
        <dbReference type="ChEBI" id="CHEBI:37563"/>
        <dbReference type="ChEBI" id="CHEBI:57823"/>
        <dbReference type="ChEBI" id="CHEBI:58262"/>
        <dbReference type="EC" id="2.7.7.60"/>
    </reaction>
</comment>
<dbReference type="CDD" id="cd02516">
    <property type="entry name" value="CDP-ME_synthetase"/>
    <property type="match status" value="1"/>
</dbReference>
<keyword evidence="6" id="KW-1185">Reference proteome</keyword>
<evidence type="ECO:0000256" key="3">
    <source>
        <dbReference type="ARBA" id="ARBA00023229"/>
    </source>
</evidence>
<dbReference type="EC" id="2.7.7.60" evidence="4"/>
<keyword evidence="3 4" id="KW-0414">Isoprene biosynthesis</keyword>
<dbReference type="InterPro" id="IPR001228">
    <property type="entry name" value="IspD"/>
</dbReference>
<protein>
    <recommendedName>
        <fullName evidence="4">2-C-methyl-D-erythritol 4-phosphate cytidylyltransferase</fullName>
        <ecNumber evidence="4">2.7.7.60</ecNumber>
    </recommendedName>
    <alternativeName>
        <fullName evidence="4">4-diphosphocytidyl-2C-methyl-D-erythritol synthase</fullName>
    </alternativeName>
    <alternativeName>
        <fullName evidence="4">MEP cytidylyltransferase</fullName>
        <shortName evidence="4">MCT</shortName>
    </alternativeName>
</protein>
<feature type="site" description="Positions MEP for the nucleophilic attack" evidence="4">
    <location>
        <position position="230"/>
    </location>
</feature>
<dbReference type="InterPro" id="IPR029044">
    <property type="entry name" value="Nucleotide-diphossugar_trans"/>
</dbReference>
<dbReference type="GO" id="GO:0050518">
    <property type="term" value="F:2-C-methyl-D-erythritol 4-phosphate cytidylyltransferase activity"/>
    <property type="evidence" value="ECO:0007669"/>
    <property type="project" value="UniProtKB-UniRule"/>
</dbReference>
<dbReference type="PANTHER" id="PTHR32125:SF4">
    <property type="entry name" value="2-C-METHYL-D-ERYTHRITOL 4-PHOSPHATE CYTIDYLYLTRANSFERASE, CHLOROPLASTIC"/>
    <property type="match status" value="1"/>
</dbReference>
<comment type="similarity">
    <text evidence="4">Belongs to the IspD/TarI cytidylyltransferase family. IspD subfamily.</text>
</comment>
<dbReference type="UniPathway" id="UPA00056">
    <property type="reaction ID" value="UER00093"/>
</dbReference>
<dbReference type="Pfam" id="PF01128">
    <property type="entry name" value="IspD"/>
    <property type="match status" value="1"/>
</dbReference>
<dbReference type="GO" id="GO:0019288">
    <property type="term" value="P:isopentenyl diphosphate biosynthetic process, methylerythritol 4-phosphate pathway"/>
    <property type="evidence" value="ECO:0007669"/>
    <property type="project" value="UniProtKB-UniRule"/>
</dbReference>
<sequence>MREAKHIAIVLAAGKGSRMKSDIPKQYMLIGEKPILYYSLQAFQKNTKISEIILVTRIEDLEYCKEKIVKKYNFTKVKEIVAGGKERYNSVYEALKVISKKENLNNDIKTNCYVHIHDGARPMLTQTIIDNCIENVEKYEAIVTAVKVKDTIKVVKDNQIESTPDRNTLWQIQTPQSFEVNMIKSAYKDIIQKIQNKDDNLPTITDDAMILENYNNRKITISEGDYKNIKVTTPEDIIIAECFIASDNK</sequence>
<evidence type="ECO:0000256" key="4">
    <source>
        <dbReference type="HAMAP-Rule" id="MF_00108"/>
    </source>
</evidence>
<dbReference type="EMBL" id="FOGW01000009">
    <property type="protein sequence ID" value="SER73954.1"/>
    <property type="molecule type" value="Genomic_DNA"/>
</dbReference>
<feature type="site" description="Transition state stabilizer" evidence="4">
    <location>
        <position position="25"/>
    </location>
</feature>
<dbReference type="FunFam" id="3.90.550.10:FF:000003">
    <property type="entry name" value="2-C-methyl-D-erythritol 4-phosphate cytidylyltransferase"/>
    <property type="match status" value="1"/>
</dbReference>
<dbReference type="HAMAP" id="MF_00108">
    <property type="entry name" value="IspD"/>
    <property type="match status" value="1"/>
</dbReference>
<name>A0A1H9RMK1_9FIRM</name>
<organism evidence="5 6">
    <name type="scientific">Lachnobacterium bovis</name>
    <dbReference type="NCBI Taxonomy" id="140626"/>
    <lineage>
        <taxon>Bacteria</taxon>
        <taxon>Bacillati</taxon>
        <taxon>Bacillota</taxon>
        <taxon>Clostridia</taxon>
        <taxon>Lachnospirales</taxon>
        <taxon>Lachnospiraceae</taxon>
        <taxon>Lachnobacterium</taxon>
    </lineage>
</organism>
<gene>
    <name evidence="4" type="primary">ispD</name>
    <name evidence="5" type="ORF">SAMN02910429_00909</name>
</gene>
<dbReference type="PANTHER" id="PTHR32125">
    <property type="entry name" value="2-C-METHYL-D-ERYTHRITOL 4-PHOSPHATE CYTIDYLYLTRANSFERASE, CHLOROPLASTIC"/>
    <property type="match status" value="1"/>
</dbReference>
<feature type="site" description="Positions MEP for the nucleophilic attack" evidence="4">
    <location>
        <position position="166"/>
    </location>
</feature>
<proteinExistence type="inferred from homology"/>
<dbReference type="NCBIfam" id="TIGR00453">
    <property type="entry name" value="ispD"/>
    <property type="match status" value="1"/>
</dbReference>
<dbReference type="OrthoDB" id="9806837at2"/>
<evidence type="ECO:0000256" key="1">
    <source>
        <dbReference type="ARBA" id="ARBA00022679"/>
    </source>
</evidence>
<comment type="function">
    <text evidence="4">Catalyzes the formation of 4-diphosphocytidyl-2-C-methyl-D-erythritol from CTP and 2-C-methyl-D-erythritol 4-phosphate (MEP).</text>
</comment>
<dbReference type="Gene3D" id="3.90.550.10">
    <property type="entry name" value="Spore Coat Polysaccharide Biosynthesis Protein SpsA, Chain A"/>
    <property type="match status" value="1"/>
</dbReference>
<accession>A0A1H9RMK1</accession>
<evidence type="ECO:0000256" key="2">
    <source>
        <dbReference type="ARBA" id="ARBA00022695"/>
    </source>
</evidence>
<keyword evidence="2 4" id="KW-0548">Nucleotidyltransferase</keyword>
<comment type="pathway">
    <text evidence="4">Isoprenoid biosynthesis; isopentenyl diphosphate biosynthesis via DXP pathway; isopentenyl diphosphate from 1-deoxy-D-xylulose 5-phosphate: step 2/6.</text>
</comment>
<reference evidence="6" key="1">
    <citation type="submission" date="2016-10" db="EMBL/GenBank/DDBJ databases">
        <authorList>
            <person name="Varghese N."/>
            <person name="Submissions S."/>
        </authorList>
    </citation>
    <scope>NUCLEOTIDE SEQUENCE [LARGE SCALE GENOMIC DNA]</scope>
    <source>
        <strain evidence="6">S1b</strain>
    </source>
</reference>
<dbReference type="InterPro" id="IPR034683">
    <property type="entry name" value="IspD/TarI"/>
</dbReference>
<dbReference type="InterPro" id="IPR050088">
    <property type="entry name" value="IspD/TarI_cytidylyltransf_bact"/>
</dbReference>
<dbReference type="AlphaFoldDB" id="A0A1H9RMK1"/>
<dbReference type="Proteomes" id="UP000182471">
    <property type="component" value="Unassembled WGS sequence"/>
</dbReference>
<keyword evidence="1 4" id="KW-0808">Transferase</keyword>
<feature type="site" description="Transition state stabilizer" evidence="4">
    <location>
        <position position="18"/>
    </location>
</feature>